<feature type="chain" id="PRO_5002912227" evidence="1">
    <location>
        <begin position="23"/>
        <end position="166"/>
    </location>
</feature>
<gene>
    <name evidence="2" type="ORF">HMPREF0765_1137</name>
</gene>
<dbReference type="EMBL" id="ACHB01000026">
    <property type="protein sequence ID" value="EEI93335.1"/>
    <property type="molecule type" value="Genomic_DNA"/>
</dbReference>
<protein>
    <submittedName>
        <fullName evidence="2">Uncharacterized protein</fullName>
    </submittedName>
</protein>
<dbReference type="Proteomes" id="UP000006241">
    <property type="component" value="Unassembled WGS sequence"/>
</dbReference>
<dbReference type="RefSeq" id="WP_003006594.1">
    <property type="nucleotide sequence ID" value="NZ_GG668631.1"/>
</dbReference>
<evidence type="ECO:0000313" key="3">
    <source>
        <dbReference type="Proteomes" id="UP000006241"/>
    </source>
</evidence>
<evidence type="ECO:0000313" key="2">
    <source>
        <dbReference type="EMBL" id="EEI93335.1"/>
    </source>
</evidence>
<sequence length="166" mass="18811">MRTIVFSTLLLILLSIYQISCSKNDTTPKPSNSYFVKAKLNGEMKTFTYQAQAQKGMKNGNFVHVPFGASQNEEPPFPQFSLEIWNLDGNITPGVYSETEYLIMGRYSIDGENLYNNVNDIDDFKIRVTSITEKEFKGTFEGTLTNDSNSDLVLKVTEGEFFVPFK</sequence>
<accession>C2FUY1</accession>
<feature type="signal peptide" evidence="1">
    <location>
        <begin position="1"/>
        <end position="22"/>
    </location>
</feature>
<dbReference type="HOGENOM" id="CLU_1601651_0_0_10"/>
<evidence type="ECO:0000256" key="1">
    <source>
        <dbReference type="SAM" id="SignalP"/>
    </source>
</evidence>
<reference evidence="2 3" key="1">
    <citation type="submission" date="2009-01" db="EMBL/GenBank/DDBJ databases">
        <authorList>
            <person name="Qin X."/>
            <person name="Bachman B."/>
            <person name="Battles P."/>
            <person name="Bell A."/>
            <person name="Bess C."/>
            <person name="Bickham C."/>
            <person name="Chaboub L."/>
            <person name="Chen D."/>
            <person name="Coyle M."/>
            <person name="Deiros D.R."/>
            <person name="Dinh H."/>
            <person name="Forbes L."/>
            <person name="Fowler G."/>
            <person name="Francisco L."/>
            <person name="Fu Q."/>
            <person name="Gubbala S."/>
            <person name="Hale W."/>
            <person name="Han Y."/>
            <person name="Hemphill L."/>
            <person name="Highlander S.K."/>
            <person name="Hirani K."/>
            <person name="Hogues M."/>
            <person name="Jackson L."/>
            <person name="Jakkamsetti A."/>
            <person name="Javaid M."/>
            <person name="Jiang H."/>
            <person name="Korchina V."/>
            <person name="Kovar C."/>
            <person name="Lara F."/>
            <person name="Lee S."/>
            <person name="Mata R."/>
            <person name="Mathew T."/>
            <person name="Moen C."/>
            <person name="Morales K."/>
            <person name="Munidasa M."/>
            <person name="Nazareth L."/>
            <person name="Ngo R."/>
            <person name="Nguyen L."/>
            <person name="Okwuonu G."/>
            <person name="Ongeri F."/>
            <person name="Patil S."/>
            <person name="Petrosino J."/>
            <person name="Pham C."/>
            <person name="Pham P."/>
            <person name="Pu L.-L."/>
            <person name="Puazo M."/>
            <person name="Raj R."/>
            <person name="Reid J."/>
            <person name="Rouhana J."/>
            <person name="Saada N."/>
            <person name="Shang Y."/>
            <person name="Simmons D."/>
            <person name="Thornton R."/>
            <person name="Warren J."/>
            <person name="Weissenberger G."/>
            <person name="Zhang J."/>
            <person name="Zhang L."/>
            <person name="Zhou C."/>
            <person name="Zhu D."/>
            <person name="Muzny D."/>
            <person name="Worley K."/>
            <person name="Gibbs R."/>
        </authorList>
    </citation>
    <scope>NUCLEOTIDE SEQUENCE [LARGE SCALE GENOMIC DNA]</scope>
    <source>
        <strain evidence="2 3">ATCC 33300</strain>
    </source>
</reference>
<keyword evidence="1" id="KW-0732">Signal</keyword>
<name>C2FUY1_SPHSI</name>
<proteinExistence type="predicted"/>
<dbReference type="AlphaFoldDB" id="C2FUY1"/>
<comment type="caution">
    <text evidence="2">The sequence shown here is derived from an EMBL/GenBank/DDBJ whole genome shotgun (WGS) entry which is preliminary data.</text>
</comment>
<organism evidence="2 3">
    <name type="scientific">Sphingobacterium spiritivorum ATCC 33300</name>
    <dbReference type="NCBI Taxonomy" id="525372"/>
    <lineage>
        <taxon>Bacteria</taxon>
        <taxon>Pseudomonadati</taxon>
        <taxon>Bacteroidota</taxon>
        <taxon>Sphingobacteriia</taxon>
        <taxon>Sphingobacteriales</taxon>
        <taxon>Sphingobacteriaceae</taxon>
        <taxon>Sphingobacterium</taxon>
    </lineage>
</organism>